<dbReference type="InterPro" id="IPR045112">
    <property type="entry name" value="PPAN-like"/>
</dbReference>
<dbReference type="GO" id="GO:0000027">
    <property type="term" value="P:ribosomal large subunit assembly"/>
    <property type="evidence" value="ECO:0007669"/>
    <property type="project" value="TreeGrafter"/>
</dbReference>
<feature type="compositionally biased region" description="Basic residues" evidence="1">
    <location>
        <begin position="1"/>
        <end position="12"/>
    </location>
</feature>
<dbReference type="EMBL" id="CAUYUE010000002">
    <property type="protein sequence ID" value="CAK0738206.1"/>
    <property type="molecule type" value="Genomic_DNA"/>
</dbReference>
<dbReference type="Proteomes" id="UP001314263">
    <property type="component" value="Unassembled WGS sequence"/>
</dbReference>
<sequence length="497" mass="54865">MAKTRRRKKRTHVPQYTDPAKKSDPKTFVFWRGKHGRIMKSLEGDLRRVMQPNTAENLRESNRNHLRDFVDIAGPLGVSHFLILTATANAAYLRLVKTPRGPTLTMRIHEYALMKDVTATLLRPRQPDSMWKAPPLVVMNNFAGRPELKLATALFQNLFPAINVQTAKLSTCQRVVLLSFDKDTGRISFRHFGISAAPSGVTRSVKQLVNRRQLPNMGALGDVSELLTKSGYGSESEGEEAAEARVALPQDMGRGNLAARQSRVRLQEIGPRMELEVVKAEEGMCEGRVLFHSHVHKSAEESVAQQEEVDERDRLKAERRRQQAENVARKQVLKKRKPAAQEGDEAGGEQKKKRMWWEDELDGQRRSARDGPEENAAYFREEVGQEPEDMPGAYGGSQSGGRGSFRGGSRGRSRGDGHSSRGRSPGRGARGGPAAAQDGGRGRGFDRGPRGGGREGGFRGRGRGREGGFGGRGSFQGRSSARGRSSPGRSSRGRGRR</sequence>
<organism evidence="3 4">
    <name type="scientific">Coccomyxa viridis</name>
    <dbReference type="NCBI Taxonomy" id="1274662"/>
    <lineage>
        <taxon>Eukaryota</taxon>
        <taxon>Viridiplantae</taxon>
        <taxon>Chlorophyta</taxon>
        <taxon>core chlorophytes</taxon>
        <taxon>Trebouxiophyceae</taxon>
        <taxon>Trebouxiophyceae incertae sedis</taxon>
        <taxon>Coccomyxaceae</taxon>
        <taxon>Coccomyxa</taxon>
    </lineage>
</organism>
<reference evidence="3 4" key="1">
    <citation type="submission" date="2023-10" db="EMBL/GenBank/DDBJ databases">
        <authorList>
            <person name="Maclean D."/>
            <person name="Macfadyen A."/>
        </authorList>
    </citation>
    <scope>NUCLEOTIDE SEQUENCE [LARGE SCALE GENOMIC DNA]</scope>
</reference>
<feature type="region of interest" description="Disordered" evidence="1">
    <location>
        <begin position="1"/>
        <end position="21"/>
    </location>
</feature>
<feature type="compositionally biased region" description="Gly residues" evidence="1">
    <location>
        <begin position="393"/>
        <end position="410"/>
    </location>
</feature>
<gene>
    <name evidence="3" type="ORF">CVIRNUC_001009</name>
</gene>
<dbReference type="Pfam" id="PF04427">
    <property type="entry name" value="Brix"/>
    <property type="match status" value="1"/>
</dbReference>
<dbReference type="PROSITE" id="PS50833">
    <property type="entry name" value="BRIX"/>
    <property type="match status" value="1"/>
</dbReference>
<dbReference type="PANTHER" id="PTHR12661">
    <property type="entry name" value="PETER PAN-RELATED"/>
    <property type="match status" value="1"/>
</dbReference>
<comment type="caution">
    <text evidence="3">The sequence shown here is derived from an EMBL/GenBank/DDBJ whole genome shotgun (WGS) entry which is preliminary data.</text>
</comment>
<evidence type="ECO:0000256" key="1">
    <source>
        <dbReference type="SAM" id="MobiDB-lite"/>
    </source>
</evidence>
<proteinExistence type="predicted"/>
<feature type="compositionally biased region" description="Basic and acidic residues" evidence="1">
    <location>
        <begin position="440"/>
        <end position="466"/>
    </location>
</feature>
<protein>
    <recommendedName>
        <fullName evidence="2">Brix domain-containing protein</fullName>
    </recommendedName>
</protein>
<feature type="domain" description="Brix" evidence="2">
    <location>
        <begin position="25"/>
        <end position="286"/>
    </location>
</feature>
<evidence type="ECO:0000259" key="2">
    <source>
        <dbReference type="PROSITE" id="PS50833"/>
    </source>
</evidence>
<dbReference type="GO" id="GO:0030687">
    <property type="term" value="C:preribosome, large subunit precursor"/>
    <property type="evidence" value="ECO:0007669"/>
    <property type="project" value="TreeGrafter"/>
</dbReference>
<dbReference type="InterPro" id="IPR007109">
    <property type="entry name" value="Brix"/>
</dbReference>
<name>A0AAV1HSP6_9CHLO</name>
<feature type="compositionally biased region" description="Low complexity" evidence="1">
    <location>
        <begin position="475"/>
        <end position="490"/>
    </location>
</feature>
<evidence type="ECO:0000313" key="4">
    <source>
        <dbReference type="Proteomes" id="UP001314263"/>
    </source>
</evidence>
<dbReference type="AlphaFoldDB" id="A0AAV1HSP6"/>
<evidence type="ECO:0000313" key="3">
    <source>
        <dbReference type="EMBL" id="CAK0738206.1"/>
    </source>
</evidence>
<accession>A0AAV1HSP6</accession>
<feature type="compositionally biased region" description="Low complexity" evidence="1">
    <location>
        <begin position="422"/>
        <end position="438"/>
    </location>
</feature>
<dbReference type="SMART" id="SM00879">
    <property type="entry name" value="Brix"/>
    <property type="match status" value="1"/>
</dbReference>
<feature type="compositionally biased region" description="Basic and acidic residues" evidence="1">
    <location>
        <begin position="362"/>
        <end position="372"/>
    </location>
</feature>
<feature type="region of interest" description="Disordered" evidence="1">
    <location>
        <begin position="301"/>
        <end position="497"/>
    </location>
</feature>
<dbReference type="GO" id="GO:0006364">
    <property type="term" value="P:rRNA processing"/>
    <property type="evidence" value="ECO:0007669"/>
    <property type="project" value="InterPro"/>
</dbReference>
<feature type="compositionally biased region" description="Basic and acidic residues" evidence="1">
    <location>
        <begin position="311"/>
        <end position="323"/>
    </location>
</feature>
<dbReference type="PANTHER" id="PTHR12661:SF5">
    <property type="entry name" value="SUPPRESSOR OF SWI4 1 HOMOLOG"/>
    <property type="match status" value="1"/>
</dbReference>
<keyword evidence="4" id="KW-1185">Reference proteome</keyword>
<dbReference type="GO" id="GO:0019843">
    <property type="term" value="F:rRNA binding"/>
    <property type="evidence" value="ECO:0007669"/>
    <property type="project" value="InterPro"/>
</dbReference>